<dbReference type="AlphaFoldDB" id="A0A2K3E4F3"/>
<feature type="region of interest" description="Disordered" evidence="1">
    <location>
        <begin position="17"/>
        <end position="133"/>
    </location>
</feature>
<evidence type="ECO:0000313" key="2">
    <source>
        <dbReference type="EMBL" id="PNW87607.1"/>
    </source>
</evidence>
<reference evidence="2 3" key="1">
    <citation type="journal article" date="2007" name="Science">
        <title>The Chlamydomonas genome reveals the evolution of key animal and plant functions.</title>
        <authorList>
            <person name="Merchant S.S."/>
            <person name="Prochnik S.E."/>
            <person name="Vallon O."/>
            <person name="Harris E.H."/>
            <person name="Karpowicz S.J."/>
            <person name="Witman G.B."/>
            <person name="Terry A."/>
            <person name="Salamov A."/>
            <person name="Fritz-Laylin L.K."/>
            <person name="Marechal-Drouard L."/>
            <person name="Marshall W.F."/>
            <person name="Qu L.H."/>
            <person name="Nelson D.R."/>
            <person name="Sanderfoot A.A."/>
            <person name="Spalding M.H."/>
            <person name="Kapitonov V.V."/>
            <person name="Ren Q."/>
            <person name="Ferris P."/>
            <person name="Lindquist E."/>
            <person name="Shapiro H."/>
            <person name="Lucas S.M."/>
            <person name="Grimwood J."/>
            <person name="Schmutz J."/>
            <person name="Cardol P."/>
            <person name="Cerutti H."/>
            <person name="Chanfreau G."/>
            <person name="Chen C.L."/>
            <person name="Cognat V."/>
            <person name="Croft M.T."/>
            <person name="Dent R."/>
            <person name="Dutcher S."/>
            <person name="Fernandez E."/>
            <person name="Fukuzawa H."/>
            <person name="Gonzalez-Ballester D."/>
            <person name="Gonzalez-Halphen D."/>
            <person name="Hallmann A."/>
            <person name="Hanikenne M."/>
            <person name="Hippler M."/>
            <person name="Inwood W."/>
            <person name="Jabbari K."/>
            <person name="Kalanon M."/>
            <person name="Kuras R."/>
            <person name="Lefebvre P.A."/>
            <person name="Lemaire S.D."/>
            <person name="Lobanov A.V."/>
            <person name="Lohr M."/>
            <person name="Manuell A."/>
            <person name="Meier I."/>
            <person name="Mets L."/>
            <person name="Mittag M."/>
            <person name="Mittelmeier T."/>
            <person name="Moroney J.V."/>
            <person name="Moseley J."/>
            <person name="Napoli C."/>
            <person name="Nedelcu A.M."/>
            <person name="Niyogi K."/>
            <person name="Novoselov S.V."/>
            <person name="Paulsen I.T."/>
            <person name="Pazour G."/>
            <person name="Purton S."/>
            <person name="Ral J.P."/>
            <person name="Riano-Pachon D.M."/>
            <person name="Riekhof W."/>
            <person name="Rymarquis L."/>
            <person name="Schroda M."/>
            <person name="Stern D."/>
            <person name="Umen J."/>
            <person name="Willows R."/>
            <person name="Wilson N."/>
            <person name="Zimmer S.L."/>
            <person name="Allmer J."/>
            <person name="Balk J."/>
            <person name="Bisova K."/>
            <person name="Chen C.J."/>
            <person name="Elias M."/>
            <person name="Gendler K."/>
            <person name="Hauser C."/>
            <person name="Lamb M.R."/>
            <person name="Ledford H."/>
            <person name="Long J.C."/>
            <person name="Minagawa J."/>
            <person name="Page M.D."/>
            <person name="Pan J."/>
            <person name="Pootakham W."/>
            <person name="Roje S."/>
            <person name="Rose A."/>
            <person name="Stahlberg E."/>
            <person name="Terauchi A.M."/>
            <person name="Yang P."/>
            <person name="Ball S."/>
            <person name="Bowler C."/>
            <person name="Dieckmann C.L."/>
            <person name="Gladyshev V.N."/>
            <person name="Green P."/>
            <person name="Jorgensen R."/>
            <person name="Mayfield S."/>
            <person name="Mueller-Roeber B."/>
            <person name="Rajamani S."/>
            <person name="Sayre R.T."/>
            <person name="Brokstein P."/>
            <person name="Dubchak I."/>
            <person name="Goodstein D."/>
            <person name="Hornick L."/>
            <person name="Huang Y.W."/>
            <person name="Jhaveri J."/>
            <person name="Luo Y."/>
            <person name="Martinez D."/>
            <person name="Ngau W.C."/>
            <person name="Otillar B."/>
            <person name="Poliakov A."/>
            <person name="Porter A."/>
            <person name="Szajkowski L."/>
            <person name="Werner G."/>
            <person name="Zhou K."/>
            <person name="Grigoriev I.V."/>
            <person name="Rokhsar D.S."/>
            <person name="Grossman A.R."/>
        </authorList>
    </citation>
    <scope>NUCLEOTIDE SEQUENCE [LARGE SCALE GENOMIC DNA]</scope>
    <source>
        <strain evidence="3">CC-503</strain>
    </source>
</reference>
<gene>
    <name evidence="2" type="ORF">CHLRE_02g141546v5</name>
</gene>
<dbReference type="Proteomes" id="UP000006906">
    <property type="component" value="Chromosome 2"/>
</dbReference>
<feature type="compositionally biased region" description="Basic and acidic residues" evidence="1">
    <location>
        <begin position="24"/>
        <end position="34"/>
    </location>
</feature>
<evidence type="ECO:0000313" key="3">
    <source>
        <dbReference type="Proteomes" id="UP000006906"/>
    </source>
</evidence>
<dbReference type="GeneID" id="66052543"/>
<name>A0A2K3E4F3_CHLRE</name>
<dbReference type="EMBL" id="CM008963">
    <property type="protein sequence ID" value="PNW87607.1"/>
    <property type="molecule type" value="Genomic_DNA"/>
</dbReference>
<dbReference type="InParanoid" id="A0A2K3E4F3"/>
<feature type="compositionally biased region" description="Polar residues" evidence="1">
    <location>
        <begin position="96"/>
        <end position="106"/>
    </location>
</feature>
<dbReference type="KEGG" id="cre:CHLRE_02g141546v5"/>
<organism evidence="2 3">
    <name type="scientific">Chlamydomonas reinhardtii</name>
    <name type="common">Chlamydomonas smithii</name>
    <dbReference type="NCBI Taxonomy" id="3055"/>
    <lineage>
        <taxon>Eukaryota</taxon>
        <taxon>Viridiplantae</taxon>
        <taxon>Chlorophyta</taxon>
        <taxon>core chlorophytes</taxon>
        <taxon>Chlorophyceae</taxon>
        <taxon>CS clade</taxon>
        <taxon>Chlamydomonadales</taxon>
        <taxon>Chlamydomonadaceae</taxon>
        <taxon>Chlamydomonas</taxon>
    </lineage>
</organism>
<proteinExistence type="predicted"/>
<accession>A0A2K3E4F3</accession>
<sequence>MFAWPSIAIGAVRLAAGGGGPRHTQVDIMERSDKPPAPGVTANPPAGSAGAGGAPAEVPSTEGQAGTPGRLSTAGVERRGKGPAAGVGVSPRPNFRSLTPLLNSAAQPPWRAGLPLGGGDLRRRTAHRHQRAG</sequence>
<dbReference type="Gramene" id="PNW87607">
    <property type="protein sequence ID" value="PNW87607"/>
    <property type="gene ID" value="CHLRE_02g141546v5"/>
</dbReference>
<dbReference type="RefSeq" id="XP_042927863.1">
    <property type="nucleotide sequence ID" value="XM_043060095.1"/>
</dbReference>
<feature type="compositionally biased region" description="Basic residues" evidence="1">
    <location>
        <begin position="124"/>
        <end position="133"/>
    </location>
</feature>
<keyword evidence="3" id="KW-1185">Reference proteome</keyword>
<evidence type="ECO:0000256" key="1">
    <source>
        <dbReference type="SAM" id="MobiDB-lite"/>
    </source>
</evidence>
<protein>
    <submittedName>
        <fullName evidence="2">Uncharacterized protein</fullName>
    </submittedName>
</protein>